<protein>
    <submittedName>
        <fullName evidence="1">Uncharacterized protein</fullName>
    </submittedName>
</protein>
<proteinExistence type="predicted"/>
<dbReference type="EMBL" id="BARU01030957">
    <property type="protein sequence ID" value="GAH69172.1"/>
    <property type="molecule type" value="Genomic_DNA"/>
</dbReference>
<gene>
    <name evidence="1" type="ORF">S03H2_49028</name>
</gene>
<organism evidence="1">
    <name type="scientific">marine sediment metagenome</name>
    <dbReference type="NCBI Taxonomy" id="412755"/>
    <lineage>
        <taxon>unclassified sequences</taxon>
        <taxon>metagenomes</taxon>
        <taxon>ecological metagenomes</taxon>
    </lineage>
</organism>
<evidence type="ECO:0000313" key="1">
    <source>
        <dbReference type="EMBL" id="GAH69172.1"/>
    </source>
</evidence>
<comment type="caution">
    <text evidence="1">The sequence shown here is derived from an EMBL/GenBank/DDBJ whole genome shotgun (WGS) entry which is preliminary data.</text>
</comment>
<name>X1HI60_9ZZZZ</name>
<feature type="non-terminal residue" evidence="1">
    <location>
        <position position="247"/>
    </location>
</feature>
<dbReference type="AlphaFoldDB" id="X1HI60"/>
<accession>X1HI60</accession>
<reference evidence="1" key="1">
    <citation type="journal article" date="2014" name="Front. Microbiol.">
        <title>High frequency of phylogenetically diverse reductive dehalogenase-homologous genes in deep subseafloor sedimentary metagenomes.</title>
        <authorList>
            <person name="Kawai M."/>
            <person name="Futagami T."/>
            <person name="Toyoda A."/>
            <person name="Takaki Y."/>
            <person name="Nishi S."/>
            <person name="Hori S."/>
            <person name="Arai W."/>
            <person name="Tsubouchi T."/>
            <person name="Morono Y."/>
            <person name="Uchiyama I."/>
            <person name="Ito T."/>
            <person name="Fujiyama A."/>
            <person name="Inagaki F."/>
            <person name="Takami H."/>
        </authorList>
    </citation>
    <scope>NUCLEOTIDE SEQUENCE</scope>
    <source>
        <strain evidence="1">Expedition CK06-06</strain>
    </source>
</reference>
<sequence length="247" mass="28629">MGIKDKSTYGEFYWAMQVEANFLEQETYERELAPFVADYINELVGLDKLPSGFQSLIGQIKSPTQQATANVLMRFASEVADNVVGKVTDPAIRPASYASEAHFHSLKLNAGQAATLFSRKKILEDMYNERIGWAGYEPVEAKFYYDSMRPYPTIPDLVLYSRYLGDPKNVWSTLEKLYDVDPTDYPIWEWLGLQRINTIQAQTLLKRGFYTEYDFYNEIERIGWPDFEHETIRELAYILPNPMLLVQ</sequence>